<dbReference type="CDD" id="cd07765">
    <property type="entry name" value="KRAB_A-box"/>
    <property type="match status" value="1"/>
</dbReference>
<dbReference type="AlphaFoldDB" id="A0A8M1FPM7"/>
<evidence type="ECO:0000259" key="2">
    <source>
        <dbReference type="PROSITE" id="PS50805"/>
    </source>
</evidence>
<protein>
    <submittedName>
        <fullName evidence="4">Zinc finger protein 891</fullName>
    </submittedName>
</protein>
<feature type="domain" description="KRAB" evidence="2">
    <location>
        <begin position="14"/>
        <end position="92"/>
    </location>
</feature>
<reference evidence="4" key="1">
    <citation type="submission" date="2025-08" db="UniProtKB">
        <authorList>
            <consortium name="RefSeq"/>
        </authorList>
    </citation>
    <scope>IDENTIFICATION</scope>
    <source>
        <tissue evidence="4">Whole blood</tissue>
    </source>
</reference>
<feature type="region of interest" description="Disordered" evidence="1">
    <location>
        <begin position="84"/>
        <end position="108"/>
    </location>
</feature>
<evidence type="ECO:0000313" key="4">
    <source>
        <dbReference type="RefSeq" id="XP_040485326.1"/>
    </source>
</evidence>
<dbReference type="PANTHER" id="PTHR23232">
    <property type="entry name" value="KRAB DOMAIN C2H2 ZINC FINGER"/>
    <property type="match status" value="1"/>
</dbReference>
<dbReference type="SUPFAM" id="SSF109640">
    <property type="entry name" value="KRAB domain (Kruppel-associated box)"/>
    <property type="match status" value="1"/>
</dbReference>
<keyword evidence="3" id="KW-1185">Reference proteome</keyword>
<dbReference type="RefSeq" id="XP_040485326.1">
    <property type="nucleotide sequence ID" value="XM_040629392.1"/>
</dbReference>
<dbReference type="PANTHER" id="PTHR23232:SF163">
    <property type="entry name" value="ZINC FINGER PROTEIN 589"/>
    <property type="match status" value="1"/>
</dbReference>
<dbReference type="InterPro" id="IPR001909">
    <property type="entry name" value="KRAB"/>
</dbReference>
<sequence>MTPGLLTIWLQDSVTFEEVAVDFSREESASLDPAQKILYRDLMLENYRNLRQPHIVIDQKFQLKIKRPLQSRIKSGKNTYCQENDQTFLPRKEQSTSARPKTEPRPPFTTFKHQDNVCSWCHRVCV</sequence>
<proteinExistence type="predicted"/>
<dbReference type="Gene3D" id="6.10.140.140">
    <property type="match status" value="1"/>
</dbReference>
<dbReference type="PROSITE" id="PS50805">
    <property type="entry name" value="KRAB"/>
    <property type="match status" value="1"/>
</dbReference>
<dbReference type="OrthoDB" id="9892686at2759"/>
<dbReference type="KEGG" id="umr:103676346"/>
<accession>A0A8M1FPM7</accession>
<dbReference type="GO" id="GO:0006355">
    <property type="term" value="P:regulation of DNA-templated transcription"/>
    <property type="evidence" value="ECO:0007669"/>
    <property type="project" value="InterPro"/>
</dbReference>
<dbReference type="InterPro" id="IPR036051">
    <property type="entry name" value="KRAB_dom_sf"/>
</dbReference>
<dbReference type="Proteomes" id="UP000261680">
    <property type="component" value="Unplaced"/>
</dbReference>
<dbReference type="SMART" id="SM00349">
    <property type="entry name" value="KRAB"/>
    <property type="match status" value="1"/>
</dbReference>
<gene>
    <name evidence="4" type="primary">LOC103676346</name>
</gene>
<feature type="compositionally biased region" description="Basic and acidic residues" evidence="1">
    <location>
        <begin position="90"/>
        <end position="104"/>
    </location>
</feature>
<dbReference type="InterPro" id="IPR050169">
    <property type="entry name" value="Krueppel_C2H2_ZnF"/>
</dbReference>
<organism evidence="3 4">
    <name type="scientific">Ursus maritimus</name>
    <name type="common">Polar bear</name>
    <name type="synonym">Thalarctos maritimus</name>
    <dbReference type="NCBI Taxonomy" id="29073"/>
    <lineage>
        <taxon>Eukaryota</taxon>
        <taxon>Metazoa</taxon>
        <taxon>Chordata</taxon>
        <taxon>Craniata</taxon>
        <taxon>Vertebrata</taxon>
        <taxon>Euteleostomi</taxon>
        <taxon>Mammalia</taxon>
        <taxon>Eutheria</taxon>
        <taxon>Laurasiatheria</taxon>
        <taxon>Carnivora</taxon>
        <taxon>Caniformia</taxon>
        <taxon>Ursidae</taxon>
        <taxon>Ursus</taxon>
    </lineage>
</organism>
<dbReference type="Pfam" id="PF01352">
    <property type="entry name" value="KRAB"/>
    <property type="match status" value="1"/>
</dbReference>
<name>A0A8M1FPM7_URSMA</name>
<evidence type="ECO:0000256" key="1">
    <source>
        <dbReference type="SAM" id="MobiDB-lite"/>
    </source>
</evidence>
<dbReference type="GeneID" id="103676346"/>
<evidence type="ECO:0000313" key="3">
    <source>
        <dbReference type="Proteomes" id="UP000261680"/>
    </source>
</evidence>